<proteinExistence type="predicted"/>
<reference evidence="2" key="1">
    <citation type="journal article" date="2019" name="Arch. Virol.">
        <title>Novel smacoviruses identified in the faeces of two wild felids: North American bobcat and African lion.</title>
        <authorList>
            <person name="Kraberger S."/>
            <person name="Serieys L."/>
            <person name="Fountain-Jones N."/>
            <person name="Packer C."/>
            <person name="Riley S."/>
            <person name="Varsani A."/>
        </authorList>
    </citation>
    <scope>NUCLEOTIDE SEQUENCE</scope>
    <source>
        <strain evidence="2">LSF60_322</strain>
    </source>
</reference>
<evidence type="ECO:0000256" key="1">
    <source>
        <dbReference type="SAM" id="MobiDB-lite"/>
    </source>
</evidence>
<evidence type="ECO:0000313" key="3">
    <source>
        <dbReference type="Proteomes" id="UP000676943"/>
    </source>
</evidence>
<evidence type="ECO:0000313" key="2">
    <source>
        <dbReference type="EMBL" id="QDH43739.1"/>
    </source>
</evidence>
<name>A0A513ZT24_9VIRU</name>
<accession>A0A513ZT24</accession>
<feature type="region of interest" description="Disordered" evidence="1">
    <location>
        <begin position="103"/>
        <end position="158"/>
    </location>
</feature>
<dbReference type="EMBL" id="MK796234">
    <property type="protein sequence ID" value="QDH43739.1"/>
    <property type="molecule type" value="Genomic_DNA"/>
</dbReference>
<feature type="compositionally biased region" description="Low complexity" evidence="1">
    <location>
        <begin position="133"/>
        <end position="157"/>
    </location>
</feature>
<keyword evidence="3" id="KW-1185">Reference proteome</keyword>
<protein>
    <submittedName>
        <fullName evidence="2">Capsid protein</fullName>
    </submittedName>
</protein>
<dbReference type="Proteomes" id="UP000676943">
    <property type="component" value="Segment"/>
</dbReference>
<organism evidence="2 3">
    <name type="scientific">Lynx rufus smacovirus 1</name>
    <dbReference type="NCBI Taxonomy" id="2592414"/>
    <lineage>
        <taxon>Viruses</taxon>
        <taxon>Monodnaviria</taxon>
        <taxon>Shotokuvirae</taxon>
        <taxon>Cressdnaviricota</taxon>
        <taxon>Arfiviricetes</taxon>
        <taxon>Cremevirales</taxon>
        <taxon>Smacoviridae</taxon>
        <taxon>Felismacovirus</taxon>
        <taxon>Felismacovirus lynas1</taxon>
    </lineage>
</organism>
<sequence length="362" mass="39624">MYSSFHYLLYIRILRIDHGGKRCETSRLRGVIGSVGDLTSVGKVVPSLNLLIGSKTSEFDGPRDFQPVVQLIEPSRREHNQTNIGRRDLTKIGIDRCRALGNNPSINDGSGRLGESHSVDGGHRHRPSTEVHVTNNSVTGNTTTTGVDITGRSTGGSRTDGEHLGVIITTEEVTGLIAGVGIHAVLANHLEDQRAETRHHKPSLRHSLPPTARVGEQGVVQVELRNLTIAGCEGCIVDIDNGTLIEVRTLTGSKGLRRCLKPLKEVVDRPVRDRLVQDRIEHILRGDVSSTDSNLERVSREHGRASKRDITLDEPELLVVQNQAGVLPIDEGTRGRMNADDTHLTDFGRQVVGFGNPDCRHQ</sequence>
<gene>
    <name evidence="2" type="primary">Cp</name>
</gene>